<dbReference type="GO" id="GO:0005524">
    <property type="term" value="F:ATP binding"/>
    <property type="evidence" value="ECO:0007669"/>
    <property type="project" value="UniProtKB-UniRule"/>
</dbReference>
<dbReference type="Proteomes" id="UP000242447">
    <property type="component" value="Chromosome"/>
</dbReference>
<comment type="catalytic activity">
    <reaction evidence="10">
        <text>4-CDP-2-C-methyl-D-erythritol + ATP = 4-CDP-2-C-methyl-D-erythritol 2-phosphate + ADP + H(+)</text>
        <dbReference type="Rhea" id="RHEA:18437"/>
        <dbReference type="ChEBI" id="CHEBI:15378"/>
        <dbReference type="ChEBI" id="CHEBI:30616"/>
        <dbReference type="ChEBI" id="CHEBI:57823"/>
        <dbReference type="ChEBI" id="CHEBI:57919"/>
        <dbReference type="ChEBI" id="CHEBI:456216"/>
        <dbReference type="EC" id="2.7.1.148"/>
    </reaction>
</comment>
<dbReference type="InterPro" id="IPR014721">
    <property type="entry name" value="Ribsml_uS5_D2-typ_fold_subgr"/>
</dbReference>
<evidence type="ECO:0000259" key="11">
    <source>
        <dbReference type="Pfam" id="PF00288"/>
    </source>
</evidence>
<evidence type="ECO:0000256" key="7">
    <source>
        <dbReference type="ARBA" id="ARBA00022840"/>
    </source>
</evidence>
<dbReference type="SUPFAM" id="SSF54211">
    <property type="entry name" value="Ribosomal protein S5 domain 2-like"/>
    <property type="match status" value="1"/>
</dbReference>
<evidence type="ECO:0000313" key="13">
    <source>
        <dbReference type="EMBL" id="ARO13735.1"/>
    </source>
</evidence>
<evidence type="ECO:0000256" key="5">
    <source>
        <dbReference type="ARBA" id="ARBA00022741"/>
    </source>
</evidence>
<dbReference type="InterPro" id="IPR036554">
    <property type="entry name" value="GHMP_kinase_C_sf"/>
</dbReference>
<dbReference type="HAMAP" id="MF_00061">
    <property type="entry name" value="IspE"/>
    <property type="match status" value="1"/>
</dbReference>
<dbReference type="InterPro" id="IPR020568">
    <property type="entry name" value="Ribosomal_Su5_D2-typ_SF"/>
</dbReference>
<keyword evidence="4 10" id="KW-0808">Transferase</keyword>
<keyword evidence="14" id="KW-1185">Reference proteome</keyword>
<dbReference type="PANTHER" id="PTHR43527:SF2">
    <property type="entry name" value="4-DIPHOSPHOCYTIDYL-2-C-METHYL-D-ERYTHRITOL KINASE, CHLOROPLASTIC"/>
    <property type="match status" value="1"/>
</dbReference>
<feature type="active site" evidence="10">
    <location>
        <position position="167"/>
    </location>
</feature>
<organism evidence="13 14">
    <name type="scientific">Ketogulonicigenium robustum</name>
    <dbReference type="NCBI Taxonomy" id="92947"/>
    <lineage>
        <taxon>Bacteria</taxon>
        <taxon>Pseudomonadati</taxon>
        <taxon>Pseudomonadota</taxon>
        <taxon>Alphaproteobacteria</taxon>
        <taxon>Rhodobacterales</taxon>
        <taxon>Roseobacteraceae</taxon>
        <taxon>Ketogulonicigenium</taxon>
    </lineage>
</organism>
<dbReference type="NCBIfam" id="TIGR00154">
    <property type="entry name" value="ispE"/>
    <property type="match status" value="1"/>
</dbReference>
<dbReference type="GO" id="GO:0016114">
    <property type="term" value="P:terpenoid biosynthetic process"/>
    <property type="evidence" value="ECO:0007669"/>
    <property type="project" value="UniProtKB-UniRule"/>
</dbReference>
<dbReference type="GO" id="GO:0019288">
    <property type="term" value="P:isopentenyl diphosphate biosynthetic process, methylerythritol 4-phosphate pathway"/>
    <property type="evidence" value="ECO:0007669"/>
    <property type="project" value="UniProtKB-UniRule"/>
</dbReference>
<evidence type="ECO:0000256" key="3">
    <source>
        <dbReference type="ARBA" id="ARBA00017473"/>
    </source>
</evidence>
<name>A0A1W6NWZ1_9RHOB</name>
<dbReference type="Gene3D" id="3.30.230.10">
    <property type="match status" value="1"/>
</dbReference>
<dbReference type="KEGG" id="kro:BVG79_00379"/>
<dbReference type="EMBL" id="CP019937">
    <property type="protein sequence ID" value="ARO13735.1"/>
    <property type="molecule type" value="Genomic_DNA"/>
</dbReference>
<dbReference type="PANTHER" id="PTHR43527">
    <property type="entry name" value="4-DIPHOSPHOCYTIDYL-2-C-METHYL-D-ERYTHRITOL KINASE, CHLOROPLASTIC"/>
    <property type="match status" value="1"/>
</dbReference>
<dbReference type="NCBIfam" id="NF011202">
    <property type="entry name" value="PRK14608.1"/>
    <property type="match status" value="1"/>
</dbReference>
<sequence>MLKRFFSFLRRRGAPAEPLVVPNAARPVAAPVPLQEFAPAKLNLALHVTGQRPDGYHLLDSIVAFASIGDEITVIPAQTLSLTIIGPFAHRVPAGADNLVLRAAETLRRVRNVDKGGAIKLNKLLPTAAGLGGGSADAAAALRLLARYWQVEPLPADHPEVLALGADVPVCLGAPTPQRMQGIGEDIAPLQGIMRCGLVLVNPMVELATPDVFAALTQKDNAPISQIAPAAGDFESQVAWLAGLRNDLQSSAESLAPEVTDALETLRRTPGIAHVAMSGSGATCIGFARDMGVARNAARSIQITKQNWWVSPAQLLS</sequence>
<keyword evidence="6 10" id="KW-0418">Kinase</keyword>
<protein>
    <recommendedName>
        <fullName evidence="3 10">4-diphosphocytidyl-2-C-methyl-D-erythritol kinase</fullName>
        <shortName evidence="10">CMK</shortName>
        <ecNumber evidence="2 10">2.7.1.148</ecNumber>
    </recommendedName>
    <alternativeName>
        <fullName evidence="9 10">4-(cytidine-5'-diphospho)-2-C-methyl-D-erythritol kinase</fullName>
    </alternativeName>
</protein>
<evidence type="ECO:0000256" key="1">
    <source>
        <dbReference type="ARBA" id="ARBA00009684"/>
    </source>
</evidence>
<gene>
    <name evidence="10 13" type="primary">ispE</name>
    <name evidence="13" type="ORF">BVG79_00379</name>
</gene>
<dbReference type="PIRSF" id="PIRSF010376">
    <property type="entry name" value="IspE"/>
    <property type="match status" value="1"/>
</dbReference>
<dbReference type="RefSeq" id="WP_085785405.1">
    <property type="nucleotide sequence ID" value="NZ_CP019937.1"/>
</dbReference>
<dbReference type="InterPro" id="IPR013750">
    <property type="entry name" value="GHMP_kinase_C_dom"/>
</dbReference>
<dbReference type="Pfam" id="PF00288">
    <property type="entry name" value="GHMP_kinases_N"/>
    <property type="match status" value="1"/>
</dbReference>
<keyword evidence="8 10" id="KW-0414">Isoprene biosynthesis</keyword>
<dbReference type="Gene3D" id="3.30.70.890">
    <property type="entry name" value="GHMP kinase, C-terminal domain"/>
    <property type="match status" value="1"/>
</dbReference>
<feature type="domain" description="GHMP kinase C-terminal" evidence="12">
    <location>
        <begin position="244"/>
        <end position="302"/>
    </location>
</feature>
<feature type="active site" evidence="10">
    <location>
        <position position="41"/>
    </location>
</feature>
<comment type="similarity">
    <text evidence="1 10">Belongs to the GHMP kinase family. IspE subfamily.</text>
</comment>
<proteinExistence type="inferred from homology"/>
<dbReference type="Pfam" id="PF08544">
    <property type="entry name" value="GHMP_kinases_C"/>
    <property type="match status" value="1"/>
</dbReference>
<keyword evidence="7 10" id="KW-0067">ATP-binding</keyword>
<comment type="pathway">
    <text evidence="10">Isoprenoid biosynthesis; isopentenyl diphosphate biosynthesis via DXP pathway; isopentenyl diphosphate from 1-deoxy-D-xylulose 5-phosphate: step 3/6.</text>
</comment>
<dbReference type="OrthoDB" id="9809438at2"/>
<evidence type="ECO:0000256" key="2">
    <source>
        <dbReference type="ARBA" id="ARBA00012052"/>
    </source>
</evidence>
<evidence type="ECO:0000259" key="12">
    <source>
        <dbReference type="Pfam" id="PF08544"/>
    </source>
</evidence>
<evidence type="ECO:0000313" key="14">
    <source>
        <dbReference type="Proteomes" id="UP000242447"/>
    </source>
</evidence>
<dbReference type="InterPro" id="IPR006204">
    <property type="entry name" value="GHMP_kinase_N_dom"/>
</dbReference>
<feature type="domain" description="GHMP kinase N-terminal" evidence="11">
    <location>
        <begin position="98"/>
        <end position="168"/>
    </location>
</feature>
<dbReference type="SUPFAM" id="SSF55060">
    <property type="entry name" value="GHMP Kinase, C-terminal domain"/>
    <property type="match status" value="1"/>
</dbReference>
<evidence type="ECO:0000256" key="9">
    <source>
        <dbReference type="ARBA" id="ARBA00032554"/>
    </source>
</evidence>
<keyword evidence="5 10" id="KW-0547">Nucleotide-binding</keyword>
<dbReference type="GO" id="GO:0050515">
    <property type="term" value="F:4-(cytidine 5'-diphospho)-2-C-methyl-D-erythritol kinase activity"/>
    <property type="evidence" value="ECO:0007669"/>
    <property type="project" value="UniProtKB-UniRule"/>
</dbReference>
<dbReference type="STRING" id="92947.BVG79_00379"/>
<evidence type="ECO:0000256" key="6">
    <source>
        <dbReference type="ARBA" id="ARBA00022777"/>
    </source>
</evidence>
<feature type="binding site" evidence="10">
    <location>
        <begin position="126"/>
        <end position="136"/>
    </location>
    <ligand>
        <name>ATP</name>
        <dbReference type="ChEBI" id="CHEBI:30616"/>
    </ligand>
</feature>
<comment type="function">
    <text evidence="10">Catalyzes the phosphorylation of the position 2 hydroxy group of 4-diphosphocytidyl-2C-methyl-D-erythritol.</text>
</comment>
<accession>A0A1W6NWZ1</accession>
<dbReference type="EC" id="2.7.1.148" evidence="2 10"/>
<dbReference type="AlphaFoldDB" id="A0A1W6NWZ1"/>
<reference evidence="13 14" key="1">
    <citation type="submission" date="2017-02" db="EMBL/GenBank/DDBJ databases">
        <title>Ketogulonicigenium robustum SPU B003 Genome sequencing and assembly.</title>
        <authorList>
            <person name="Li Y."/>
            <person name="Liu L."/>
            <person name="Wang C."/>
            <person name="Zhang M."/>
            <person name="Zhang T."/>
            <person name="Zhang Y."/>
        </authorList>
    </citation>
    <scope>NUCLEOTIDE SEQUENCE [LARGE SCALE GENOMIC DNA]</scope>
    <source>
        <strain evidence="13 14">SPU_B003</strain>
    </source>
</reference>
<dbReference type="InterPro" id="IPR004424">
    <property type="entry name" value="IspE"/>
</dbReference>
<evidence type="ECO:0000256" key="4">
    <source>
        <dbReference type="ARBA" id="ARBA00022679"/>
    </source>
</evidence>
<evidence type="ECO:0000256" key="8">
    <source>
        <dbReference type="ARBA" id="ARBA00023229"/>
    </source>
</evidence>
<evidence type="ECO:0000256" key="10">
    <source>
        <dbReference type="HAMAP-Rule" id="MF_00061"/>
    </source>
</evidence>
<dbReference type="UniPathway" id="UPA00056">
    <property type="reaction ID" value="UER00094"/>
</dbReference>